<evidence type="ECO:0000313" key="3">
    <source>
        <dbReference type="Proteomes" id="UP000272942"/>
    </source>
</evidence>
<gene>
    <name evidence="2" type="ORF">ECPE_LOCUS6656</name>
</gene>
<dbReference type="EMBL" id="UZAN01043674">
    <property type="protein sequence ID" value="VDP78980.1"/>
    <property type="molecule type" value="Genomic_DNA"/>
</dbReference>
<reference evidence="4" key="1">
    <citation type="submission" date="2016-06" db="UniProtKB">
        <authorList>
            <consortium name="WormBaseParasite"/>
        </authorList>
    </citation>
    <scope>IDENTIFICATION</scope>
</reference>
<protein>
    <submittedName>
        <fullName evidence="2 4">Uncharacterized protein</fullName>
    </submittedName>
</protein>
<reference evidence="2 3" key="2">
    <citation type="submission" date="2018-11" db="EMBL/GenBank/DDBJ databases">
        <authorList>
            <consortium name="Pathogen Informatics"/>
        </authorList>
    </citation>
    <scope>NUCLEOTIDE SEQUENCE [LARGE SCALE GENOMIC DNA]</scope>
    <source>
        <strain evidence="2 3">Egypt</strain>
    </source>
</reference>
<evidence type="ECO:0000313" key="2">
    <source>
        <dbReference type="EMBL" id="VDP78980.1"/>
    </source>
</evidence>
<dbReference type="OrthoDB" id="283575at2759"/>
<name>A0A183AI71_9TREM</name>
<dbReference type="WBParaSite" id="ECPE_0000666901-mRNA-1">
    <property type="protein sequence ID" value="ECPE_0000666901-mRNA-1"/>
    <property type="gene ID" value="ECPE_0000666901"/>
</dbReference>
<proteinExistence type="predicted"/>
<keyword evidence="3" id="KW-1185">Reference proteome</keyword>
<feature type="region of interest" description="Disordered" evidence="1">
    <location>
        <begin position="1"/>
        <end position="20"/>
    </location>
</feature>
<accession>A0A183AI71</accession>
<evidence type="ECO:0000256" key="1">
    <source>
        <dbReference type="SAM" id="MobiDB-lite"/>
    </source>
</evidence>
<dbReference type="Proteomes" id="UP000272942">
    <property type="component" value="Unassembled WGS sequence"/>
</dbReference>
<sequence>MPPYGHKYENSVGHGGSLRLSANIPRNVNELRTSLPKTPSNDSDGPEAVRYAAPPIQTGSRIRFAAPKAEPLPPAPKDIPCMTLTDPYDELTYFGEDYAIWEPDSSPTRPLTSFR</sequence>
<organism evidence="4">
    <name type="scientific">Echinostoma caproni</name>
    <dbReference type="NCBI Taxonomy" id="27848"/>
    <lineage>
        <taxon>Eukaryota</taxon>
        <taxon>Metazoa</taxon>
        <taxon>Spiralia</taxon>
        <taxon>Lophotrochozoa</taxon>
        <taxon>Platyhelminthes</taxon>
        <taxon>Trematoda</taxon>
        <taxon>Digenea</taxon>
        <taxon>Plagiorchiida</taxon>
        <taxon>Echinostomata</taxon>
        <taxon>Echinostomatoidea</taxon>
        <taxon>Echinostomatidae</taxon>
        <taxon>Echinostoma</taxon>
    </lineage>
</organism>
<dbReference type="AlphaFoldDB" id="A0A183AI71"/>
<evidence type="ECO:0000313" key="4">
    <source>
        <dbReference type="WBParaSite" id="ECPE_0000666901-mRNA-1"/>
    </source>
</evidence>